<keyword evidence="3" id="KW-1185">Reference proteome</keyword>
<accession>A0A841Q0Y0</accession>
<evidence type="ECO:0000313" key="2">
    <source>
        <dbReference type="EMBL" id="MBB6451115.1"/>
    </source>
</evidence>
<reference evidence="2 3" key="1">
    <citation type="submission" date="2020-08" db="EMBL/GenBank/DDBJ databases">
        <title>Genomic Encyclopedia of Type Strains, Phase IV (KMG-IV): sequencing the most valuable type-strain genomes for metagenomic binning, comparative biology and taxonomic classification.</title>
        <authorList>
            <person name="Goeker M."/>
        </authorList>
    </citation>
    <scope>NUCLEOTIDE SEQUENCE [LARGE SCALE GENOMIC DNA]</scope>
    <source>
        <strain evidence="2 3">DSM 21769</strain>
    </source>
</reference>
<dbReference type="PANTHER" id="PTHR40398:SF1">
    <property type="entry name" value="PTS SYSTEM GLUCITOL_SORBITOL-SPECIFIC EIIA COMPONENT"/>
    <property type="match status" value="1"/>
</dbReference>
<dbReference type="SUPFAM" id="SSF141530">
    <property type="entry name" value="PTSIIA/GutA-like"/>
    <property type="match status" value="1"/>
</dbReference>
<sequence length="119" mass="12853">MQVYNTVITNRGASASEFLSEGMIVLFKNNAPDELAEFSILHEENNLDGEIETGNTIAIGDHFFKITAVGSAVEKNLYSLGHITIHADGSKEAELPGTLYVEEGDLPDLQVGDSITITK</sequence>
<name>A0A841Q0Y0_9BACL</name>
<dbReference type="EMBL" id="JACHHJ010000005">
    <property type="protein sequence ID" value="MBB6451115.1"/>
    <property type="molecule type" value="Genomic_DNA"/>
</dbReference>
<gene>
    <name evidence="2" type="ORF">HNR44_003109</name>
</gene>
<dbReference type="Gene3D" id="2.40.33.40">
    <property type="entry name" value="Phosphotransferase system, glucitol/sorbitol-specific IIA component"/>
    <property type="match status" value="1"/>
</dbReference>
<dbReference type="InterPro" id="IPR004716">
    <property type="entry name" value="PTS_IIA_glucitol/sorbitol-sp"/>
</dbReference>
<dbReference type="GO" id="GO:0008982">
    <property type="term" value="F:protein-N(PI)-phosphohistidine-sugar phosphotransferase activity"/>
    <property type="evidence" value="ECO:0007669"/>
    <property type="project" value="InterPro"/>
</dbReference>
<evidence type="ECO:0000313" key="3">
    <source>
        <dbReference type="Proteomes" id="UP000568839"/>
    </source>
</evidence>
<protein>
    <submittedName>
        <fullName evidence="2">PTS system glucitol/sorbitol-specific IIA component</fullName>
    </submittedName>
</protein>
<dbReference type="GO" id="GO:0009401">
    <property type="term" value="P:phosphoenolpyruvate-dependent sugar phosphotransferase system"/>
    <property type="evidence" value="ECO:0007669"/>
    <property type="project" value="InterPro"/>
</dbReference>
<comment type="caution">
    <text evidence="2">The sequence shown here is derived from an EMBL/GenBank/DDBJ whole genome shotgun (WGS) entry which is preliminary data.</text>
</comment>
<dbReference type="RefSeq" id="WP_184405188.1">
    <property type="nucleotide sequence ID" value="NZ_JACHHJ010000005.1"/>
</dbReference>
<proteinExistence type="predicted"/>
<dbReference type="GO" id="GO:0005737">
    <property type="term" value="C:cytoplasm"/>
    <property type="evidence" value="ECO:0007669"/>
    <property type="project" value="InterPro"/>
</dbReference>
<dbReference type="AlphaFoldDB" id="A0A841Q0Y0"/>
<feature type="modified residue" description="Phosphohistidine; by HPr" evidence="1">
    <location>
        <position position="42"/>
    </location>
</feature>
<dbReference type="InterPro" id="IPR036665">
    <property type="entry name" value="PTS_IIA_glucitol/sorbitol_sf"/>
</dbReference>
<dbReference type="GO" id="GO:0016301">
    <property type="term" value="F:kinase activity"/>
    <property type="evidence" value="ECO:0007669"/>
    <property type="project" value="TreeGrafter"/>
</dbReference>
<dbReference type="Proteomes" id="UP000568839">
    <property type="component" value="Unassembled WGS sequence"/>
</dbReference>
<dbReference type="Pfam" id="PF03829">
    <property type="entry name" value="PTSIIA_gutA"/>
    <property type="match status" value="1"/>
</dbReference>
<dbReference type="PANTHER" id="PTHR40398">
    <property type="entry name" value="PTS SYSTEM GLUCITOL/SORBITOL-SPECIFIC EIIA COMPONENT"/>
    <property type="match status" value="1"/>
</dbReference>
<dbReference type="PROSITE" id="PS51097">
    <property type="entry name" value="PTS_EIIA_TYPE_5"/>
    <property type="match status" value="1"/>
</dbReference>
<organism evidence="2 3">
    <name type="scientific">Geomicrobium halophilum</name>
    <dbReference type="NCBI Taxonomy" id="549000"/>
    <lineage>
        <taxon>Bacteria</taxon>
        <taxon>Bacillati</taxon>
        <taxon>Bacillota</taxon>
        <taxon>Bacilli</taxon>
        <taxon>Bacillales</taxon>
        <taxon>Geomicrobium</taxon>
    </lineage>
</organism>
<evidence type="ECO:0000256" key="1">
    <source>
        <dbReference type="PROSITE-ProRule" id="PRU00420"/>
    </source>
</evidence>